<name>A0A6S6SH07_9BACT</name>
<dbReference type="InterPro" id="IPR025235">
    <property type="entry name" value="DUF4178"/>
</dbReference>
<organism evidence="2">
    <name type="scientific">uncultured Sulfurovum sp</name>
    <dbReference type="NCBI Taxonomy" id="269237"/>
    <lineage>
        <taxon>Bacteria</taxon>
        <taxon>Pseudomonadati</taxon>
        <taxon>Campylobacterota</taxon>
        <taxon>Epsilonproteobacteria</taxon>
        <taxon>Campylobacterales</taxon>
        <taxon>Sulfurovaceae</taxon>
        <taxon>Sulfurovum</taxon>
        <taxon>environmental samples</taxon>
    </lineage>
</organism>
<evidence type="ECO:0000313" key="2">
    <source>
        <dbReference type="EMBL" id="CAA6804199.1"/>
    </source>
</evidence>
<evidence type="ECO:0000259" key="1">
    <source>
        <dbReference type="Pfam" id="PF13785"/>
    </source>
</evidence>
<dbReference type="EMBL" id="CACVAU010000013">
    <property type="protein sequence ID" value="CAA6804199.1"/>
    <property type="molecule type" value="Genomic_DNA"/>
</dbReference>
<feature type="domain" description="DUF4178" evidence="1">
    <location>
        <begin position="73"/>
        <end position="201"/>
    </location>
</feature>
<reference evidence="2" key="1">
    <citation type="submission" date="2020-01" db="EMBL/GenBank/DDBJ databases">
        <authorList>
            <person name="Meier V. D."/>
            <person name="Meier V D."/>
        </authorList>
    </citation>
    <scope>NUCLEOTIDE SEQUENCE</scope>
    <source>
        <strain evidence="2">HLG_WM_MAG_05</strain>
    </source>
</reference>
<dbReference type="AlphaFoldDB" id="A0A6S6SH07"/>
<dbReference type="Pfam" id="PF13785">
    <property type="entry name" value="DUF4178"/>
    <property type="match status" value="1"/>
</dbReference>
<gene>
    <name evidence="2" type="ORF">HELGO_WM11823</name>
</gene>
<protein>
    <recommendedName>
        <fullName evidence="1">DUF4178 domain-containing protein</fullName>
    </recommendedName>
</protein>
<accession>A0A6S6SH07</accession>
<sequence length="208" mass="24274">MPPTINNDANTISYNCPQCGDKLNILFKYSKLIKCQSCNSSIFLEDESVKVIGERSVLSTEPSLIHLHKMFKLNDKTFMPLGKIRYDYGRGFWEEWFLKDDNNKEFWLSIDEGNFVLEEKIKLVLPFKNFQQFKLGKKYNNYLVTEKGFGICVGFEGELPKEIKMNAKHQYVHLSAGYNKLLSIEFNEEGIEVFQGEWLNPLDIEVLY</sequence>
<proteinExistence type="predicted"/>